<proteinExistence type="inferred from homology"/>
<dbReference type="Gene3D" id="3.40.1080.10">
    <property type="entry name" value="Glutaconate Coenzyme A-transferase"/>
    <property type="match status" value="2"/>
</dbReference>
<comment type="caution">
    <text evidence="3">The sequence shown here is derived from an EMBL/GenBank/DDBJ whole genome shotgun (WGS) entry which is preliminary data.</text>
</comment>
<dbReference type="InterPro" id="IPR004165">
    <property type="entry name" value="CoA_trans_fam_I"/>
</dbReference>
<dbReference type="GO" id="GO:0008410">
    <property type="term" value="F:CoA-transferase activity"/>
    <property type="evidence" value="ECO:0007669"/>
    <property type="project" value="InterPro"/>
</dbReference>
<dbReference type="PIRSF" id="PIRSF000858">
    <property type="entry name" value="SCOT-t"/>
    <property type="match status" value="1"/>
</dbReference>
<dbReference type="SMART" id="SM00882">
    <property type="entry name" value="CoA_trans"/>
    <property type="match status" value="1"/>
</dbReference>
<keyword evidence="2 3" id="KW-0808">Transferase</keyword>
<dbReference type="AlphaFoldDB" id="A0A644YQE9"/>
<dbReference type="SUPFAM" id="SSF100950">
    <property type="entry name" value="NagB/RpiA/CoA transferase-like"/>
    <property type="match status" value="2"/>
</dbReference>
<protein>
    <submittedName>
        <fullName evidence="3">Caffeate CoA-transferase</fullName>
        <ecNumber evidence="3">2.8.3.23</ecNumber>
    </submittedName>
</protein>
<evidence type="ECO:0000256" key="2">
    <source>
        <dbReference type="ARBA" id="ARBA00022679"/>
    </source>
</evidence>
<dbReference type="Pfam" id="PF01144">
    <property type="entry name" value="CoA_trans"/>
    <property type="match status" value="1"/>
</dbReference>
<evidence type="ECO:0000313" key="3">
    <source>
        <dbReference type="EMBL" id="MPM30726.1"/>
    </source>
</evidence>
<dbReference type="GO" id="GO:0046952">
    <property type="term" value="P:ketone body catabolic process"/>
    <property type="evidence" value="ECO:0007669"/>
    <property type="project" value="InterPro"/>
</dbReference>
<gene>
    <name evidence="3" type="primary">carA_30</name>
    <name evidence="3" type="ORF">SDC9_77276</name>
</gene>
<reference evidence="3" key="1">
    <citation type="submission" date="2019-08" db="EMBL/GenBank/DDBJ databases">
        <authorList>
            <person name="Kucharzyk K."/>
            <person name="Murdoch R.W."/>
            <person name="Higgins S."/>
            <person name="Loffler F."/>
        </authorList>
    </citation>
    <scope>NUCLEOTIDE SEQUENCE</scope>
</reference>
<sequence>MILSNSTLCSQGMNGNAVAEELLLELEKRFLATGQPQHLKWFHSSGQGDKGDRGLNHIAHEGLLDQIIGGHFGPMPKLQDMIAQNKIRAYNLPQGVISHMFRDIAAKRPTISRVGLYTFADPRVEGGKLNTATTADIVELMELDGQEYLRYRHPESLDYAFLRGTYADERGNISMEEEACYLESIQAAQAVKNSGGTVFVQVKEVVSTGSLDMRRVRIPGTLVDYVIPVSDYKNHMMTFDEQHNPAYCGNCRKVLHSANELIYLDAKKIISRRAAMELIPNAVINLGIGVPEGVGVVAEEEGLRDGLTLSIESGPVGGIPVGGIGFGAALNPEAILEQSTQFDTYDGGGLDLAYLGLAEADACGNVNVSKFGPKVAGAGGFINITQATQTVIFCGTMTSGGLEVEVRDGKLFIGQEGRVKKLVSQVQQITFSGKFANETGQKVLYITERAVFRLTKDGMLLEEIAPGMDLQKDILDRMGFVPIISDNLRQMDQRIFQRESMGLAR</sequence>
<name>A0A644YQE9_9ZZZZ</name>
<dbReference type="InterPro" id="IPR014388">
    <property type="entry name" value="3-oxoacid_CoA-transferase"/>
</dbReference>
<evidence type="ECO:0000256" key="1">
    <source>
        <dbReference type="ARBA" id="ARBA00007154"/>
    </source>
</evidence>
<dbReference type="EMBL" id="VSSQ01005870">
    <property type="protein sequence ID" value="MPM30726.1"/>
    <property type="molecule type" value="Genomic_DNA"/>
</dbReference>
<dbReference type="PANTHER" id="PTHR43293">
    <property type="entry name" value="ACETATE COA-TRANSFERASE YDIF"/>
    <property type="match status" value="1"/>
</dbReference>
<comment type="similarity">
    <text evidence="1">Belongs to the 3-oxoacid CoA-transferase family.</text>
</comment>
<dbReference type="PANTHER" id="PTHR43293:SF1">
    <property type="entry name" value="ACETATE COA-TRANSFERASE YDIF"/>
    <property type="match status" value="1"/>
</dbReference>
<dbReference type="InterPro" id="IPR037171">
    <property type="entry name" value="NagB/RpiA_transferase-like"/>
</dbReference>
<accession>A0A644YQE9</accession>
<dbReference type="EC" id="2.8.3.23" evidence="3"/>
<organism evidence="3">
    <name type="scientific">bioreactor metagenome</name>
    <dbReference type="NCBI Taxonomy" id="1076179"/>
    <lineage>
        <taxon>unclassified sequences</taxon>
        <taxon>metagenomes</taxon>
        <taxon>ecological metagenomes</taxon>
    </lineage>
</organism>